<feature type="compositionally biased region" description="Acidic residues" evidence="1">
    <location>
        <begin position="423"/>
        <end position="433"/>
    </location>
</feature>
<evidence type="ECO:0000313" key="3">
    <source>
        <dbReference type="Proteomes" id="UP000836841"/>
    </source>
</evidence>
<sequence length="630" mass="72650">MASLEMVSTQMFECNKKEKDLKVLVRDRFDAFPVDNSGSNQDGKSKDVLECSSRSSVSETEESLQTLSSNSSPLETNSNLFYNPGQPENPSRNEIIIGASYLVQIWEARSQHSISIQNQSLIDSRTSSGLSLSENSSPGSFFESPGEEIDWFSQSDKSYVTESGQKEREARISFPPLVRIRGKQAFDDFSMMILSDRKKDLKWLLNCNAVSKFSSRGFERLQVLLFSNPKLYMLRIRSFERYIAIQEIHWLKSASHAKRSFRVKKMLTANETAETMKKSNQRETQETVYKPSMAKKAVFSEDGDSKKPEVVGKATDKGEGSDIAFEKAIVKESVEKNKTSLSILEKVSLWDSKDTRNKDKAARRVIDVEDVERNKERAKKEEEGKSMEIEEFRINPQENASEISLDERKEEESESPLSRESGNEEESSQDDEETSKAEKQEESEAFSLILESPIFINGWDESEMEDEDYIGEIEYYDWVSDISRPRSYWEDLRKQRELEVIEYSKKDDIRNMINTRTVSSFLASDFREDIDRILISQAEKRLQVEMKSDEKDSEEWMVDSSARYQEKLEENETEEIDLETVTLINSFSQYRSVSDSLKRNSSDCFEMPVDSLVYRCGHELQWSSKKCPDL</sequence>
<feature type="region of interest" description="Disordered" evidence="1">
    <location>
        <begin position="34"/>
        <end position="89"/>
    </location>
</feature>
<proteinExistence type="predicted"/>
<feature type="compositionally biased region" description="Polar residues" evidence="1">
    <location>
        <begin position="73"/>
        <end position="89"/>
    </location>
</feature>
<evidence type="ECO:0000256" key="1">
    <source>
        <dbReference type="SAM" id="MobiDB-lite"/>
    </source>
</evidence>
<keyword evidence="3" id="KW-1185">Reference proteome</keyword>
<name>A0AAU9RNP6_THLAR</name>
<organism evidence="2 3">
    <name type="scientific">Thlaspi arvense</name>
    <name type="common">Field penny-cress</name>
    <dbReference type="NCBI Taxonomy" id="13288"/>
    <lineage>
        <taxon>Eukaryota</taxon>
        <taxon>Viridiplantae</taxon>
        <taxon>Streptophyta</taxon>
        <taxon>Embryophyta</taxon>
        <taxon>Tracheophyta</taxon>
        <taxon>Spermatophyta</taxon>
        <taxon>Magnoliopsida</taxon>
        <taxon>eudicotyledons</taxon>
        <taxon>Gunneridae</taxon>
        <taxon>Pentapetalae</taxon>
        <taxon>rosids</taxon>
        <taxon>malvids</taxon>
        <taxon>Brassicales</taxon>
        <taxon>Brassicaceae</taxon>
        <taxon>Thlaspideae</taxon>
        <taxon>Thlaspi</taxon>
    </lineage>
</organism>
<accession>A0AAU9RNP6</accession>
<evidence type="ECO:0000313" key="2">
    <source>
        <dbReference type="EMBL" id="CAH2046449.1"/>
    </source>
</evidence>
<feature type="compositionally biased region" description="Low complexity" evidence="1">
    <location>
        <begin position="127"/>
        <end position="140"/>
    </location>
</feature>
<dbReference type="PANTHER" id="PTHR47820">
    <property type="entry name" value="BNAC05G24000D PROTEIN"/>
    <property type="match status" value="1"/>
</dbReference>
<feature type="compositionally biased region" description="Basic and acidic residues" evidence="1">
    <location>
        <begin position="373"/>
        <end position="393"/>
    </location>
</feature>
<dbReference type="PANTHER" id="PTHR47820:SF4">
    <property type="entry name" value="RING FINGER PFF0165C-LIKE PROTEIN"/>
    <property type="match status" value="1"/>
</dbReference>
<dbReference type="Proteomes" id="UP000836841">
    <property type="component" value="Chromosome 2"/>
</dbReference>
<reference evidence="2 3" key="1">
    <citation type="submission" date="2022-03" db="EMBL/GenBank/DDBJ databases">
        <authorList>
            <person name="Nunn A."/>
            <person name="Chopra R."/>
            <person name="Nunn A."/>
            <person name="Contreras Garrido A."/>
        </authorList>
    </citation>
    <scope>NUCLEOTIDE SEQUENCE [LARGE SCALE GENOMIC DNA]</scope>
</reference>
<feature type="region of interest" description="Disordered" evidence="1">
    <location>
        <begin position="373"/>
        <end position="448"/>
    </location>
</feature>
<gene>
    <name evidence="2" type="ORF">TAV2_LOCUS6886</name>
</gene>
<feature type="region of interest" description="Disordered" evidence="1">
    <location>
        <begin position="127"/>
        <end position="147"/>
    </location>
</feature>
<dbReference type="AlphaFoldDB" id="A0AAU9RNP6"/>
<feature type="compositionally biased region" description="Low complexity" evidence="1">
    <location>
        <begin position="50"/>
        <end position="72"/>
    </location>
</feature>
<protein>
    <submittedName>
        <fullName evidence="2">Uncharacterized protein</fullName>
    </submittedName>
</protein>
<dbReference type="EMBL" id="OU466858">
    <property type="protein sequence ID" value="CAH2046449.1"/>
    <property type="molecule type" value="Genomic_DNA"/>
</dbReference>